<reference evidence="8 9" key="1">
    <citation type="submission" date="2019-03" db="EMBL/GenBank/DDBJ databases">
        <title>Genomics of glacier-inhabiting Cryobacterium strains.</title>
        <authorList>
            <person name="Liu Q."/>
            <person name="Xin Y.-H."/>
        </authorList>
    </citation>
    <scope>NUCLEOTIDE SEQUENCE [LARGE SCALE GENOMIC DNA]</scope>
    <source>
        <strain evidence="8 9">Sr47</strain>
    </source>
</reference>
<keyword evidence="5 6" id="KW-0472">Membrane</keyword>
<comment type="subcellular location">
    <subcellularLocation>
        <location evidence="6">Cell membrane</location>
        <topology evidence="6">Multi-pass membrane protein</topology>
    </subcellularLocation>
    <subcellularLocation>
        <location evidence="1">Membrane</location>
        <topology evidence="1">Multi-pass membrane protein</topology>
    </subcellularLocation>
</comment>
<dbReference type="AlphaFoldDB" id="A0A4R8UH12"/>
<keyword evidence="3 6" id="KW-0812">Transmembrane</keyword>
<feature type="transmembrane region" description="Helical" evidence="6">
    <location>
        <begin position="136"/>
        <end position="158"/>
    </location>
</feature>
<proteinExistence type="inferred from homology"/>
<feature type="transmembrane region" description="Helical" evidence="6">
    <location>
        <begin position="81"/>
        <end position="100"/>
    </location>
</feature>
<evidence type="ECO:0000256" key="5">
    <source>
        <dbReference type="ARBA" id="ARBA00023136"/>
    </source>
</evidence>
<protein>
    <submittedName>
        <fullName evidence="8">ABC transporter permease</fullName>
    </submittedName>
</protein>
<evidence type="ECO:0000256" key="1">
    <source>
        <dbReference type="ARBA" id="ARBA00004141"/>
    </source>
</evidence>
<dbReference type="InterPro" id="IPR051204">
    <property type="entry name" value="ABC_transp_perm/SBD"/>
</dbReference>
<gene>
    <name evidence="8" type="ORF">E3O23_07370</name>
</gene>
<dbReference type="GO" id="GO:0055085">
    <property type="term" value="P:transmembrane transport"/>
    <property type="evidence" value="ECO:0007669"/>
    <property type="project" value="InterPro"/>
</dbReference>
<keyword evidence="4 6" id="KW-1133">Transmembrane helix</keyword>
<evidence type="ECO:0000256" key="2">
    <source>
        <dbReference type="ARBA" id="ARBA00022448"/>
    </source>
</evidence>
<dbReference type="InterPro" id="IPR035906">
    <property type="entry name" value="MetI-like_sf"/>
</dbReference>
<dbReference type="GO" id="GO:0005886">
    <property type="term" value="C:plasma membrane"/>
    <property type="evidence" value="ECO:0007669"/>
    <property type="project" value="UniProtKB-SubCell"/>
</dbReference>
<dbReference type="Proteomes" id="UP000297866">
    <property type="component" value="Unassembled WGS sequence"/>
</dbReference>
<dbReference type="Gene3D" id="1.10.3720.10">
    <property type="entry name" value="MetI-like"/>
    <property type="match status" value="1"/>
</dbReference>
<dbReference type="GO" id="GO:0031460">
    <property type="term" value="P:glycine betaine transport"/>
    <property type="evidence" value="ECO:0007669"/>
    <property type="project" value="TreeGrafter"/>
</dbReference>
<feature type="domain" description="ABC transmembrane type-1" evidence="7">
    <location>
        <begin position="15"/>
        <end position="197"/>
    </location>
</feature>
<name>A0A4R8UH12_9MICO</name>
<evidence type="ECO:0000256" key="6">
    <source>
        <dbReference type="RuleBase" id="RU363032"/>
    </source>
</evidence>
<dbReference type="PANTHER" id="PTHR30177:SF4">
    <property type="entry name" value="OSMOPROTECTANT IMPORT PERMEASE PROTEIN OSMW"/>
    <property type="match status" value="1"/>
</dbReference>
<comment type="similarity">
    <text evidence="6">Belongs to the binding-protein-dependent transport system permease family.</text>
</comment>
<dbReference type="PROSITE" id="PS50928">
    <property type="entry name" value="ABC_TM1"/>
    <property type="match status" value="1"/>
</dbReference>
<feature type="transmembrane region" description="Helical" evidence="6">
    <location>
        <begin position="49"/>
        <end position="69"/>
    </location>
</feature>
<accession>A0A4R8UH12</accession>
<dbReference type="InterPro" id="IPR000515">
    <property type="entry name" value="MetI-like"/>
</dbReference>
<dbReference type="OrthoDB" id="3233284at2"/>
<keyword evidence="2 6" id="KW-0813">Transport</keyword>
<feature type="transmembrane region" description="Helical" evidence="6">
    <location>
        <begin position="20"/>
        <end position="40"/>
    </location>
</feature>
<dbReference type="RefSeq" id="WP_134489636.1">
    <property type="nucleotide sequence ID" value="NZ_SOEZ01000038.1"/>
</dbReference>
<sequence length="238" mass="24896">MTWIWANLDVIWDRTLDHLLLSVPPIILSFLIALPIGWLARRFRLGRGFILISVGLLYAIPSLPLFVVLPAIVGTSGRDPLNLVIALTIYGVALMVRVVADGLASVDADVRLSATAVGFSGRVLFWQVQLPLAGPVLLAGLRVVAVSTVSLATVGAVIGVQSLGSLFTDGFQRGIEAEIVAGIVCTVLLALAFDGALVALGRLLMPWSRPARPSGSPARAAPGPEALDAAVLGVEAPK</sequence>
<evidence type="ECO:0000256" key="3">
    <source>
        <dbReference type="ARBA" id="ARBA00022692"/>
    </source>
</evidence>
<organism evidence="8 9">
    <name type="scientific">Cryobacterium tagatosivorans</name>
    <dbReference type="NCBI Taxonomy" id="1259199"/>
    <lineage>
        <taxon>Bacteria</taxon>
        <taxon>Bacillati</taxon>
        <taxon>Actinomycetota</taxon>
        <taxon>Actinomycetes</taxon>
        <taxon>Micrococcales</taxon>
        <taxon>Microbacteriaceae</taxon>
        <taxon>Cryobacterium</taxon>
    </lineage>
</organism>
<evidence type="ECO:0000256" key="4">
    <source>
        <dbReference type="ARBA" id="ARBA00022989"/>
    </source>
</evidence>
<evidence type="ECO:0000313" key="8">
    <source>
        <dbReference type="EMBL" id="TFB51995.1"/>
    </source>
</evidence>
<dbReference type="PANTHER" id="PTHR30177">
    <property type="entry name" value="GLYCINE BETAINE/L-PROLINE TRANSPORT SYSTEM PERMEASE PROTEIN PROW"/>
    <property type="match status" value="1"/>
</dbReference>
<keyword evidence="9" id="KW-1185">Reference proteome</keyword>
<comment type="caution">
    <text evidence="8">The sequence shown here is derived from an EMBL/GenBank/DDBJ whole genome shotgun (WGS) entry which is preliminary data.</text>
</comment>
<dbReference type="Pfam" id="PF00528">
    <property type="entry name" value="BPD_transp_1"/>
    <property type="match status" value="1"/>
</dbReference>
<dbReference type="CDD" id="cd06261">
    <property type="entry name" value="TM_PBP2"/>
    <property type="match status" value="1"/>
</dbReference>
<dbReference type="EMBL" id="SOEZ01000038">
    <property type="protein sequence ID" value="TFB51995.1"/>
    <property type="molecule type" value="Genomic_DNA"/>
</dbReference>
<dbReference type="SUPFAM" id="SSF161098">
    <property type="entry name" value="MetI-like"/>
    <property type="match status" value="1"/>
</dbReference>
<feature type="transmembrane region" description="Helical" evidence="6">
    <location>
        <begin position="179"/>
        <end position="200"/>
    </location>
</feature>
<evidence type="ECO:0000259" key="7">
    <source>
        <dbReference type="PROSITE" id="PS50928"/>
    </source>
</evidence>
<evidence type="ECO:0000313" key="9">
    <source>
        <dbReference type="Proteomes" id="UP000297866"/>
    </source>
</evidence>